<feature type="region of interest" description="Disordered" evidence="1">
    <location>
        <begin position="414"/>
        <end position="440"/>
    </location>
</feature>
<comment type="caution">
    <text evidence="5">The sequence shown here is derived from an EMBL/GenBank/DDBJ whole genome shotgun (WGS) entry which is preliminary data.</text>
</comment>
<dbReference type="GO" id="GO:0000127">
    <property type="term" value="C:transcription factor TFIIIC complex"/>
    <property type="evidence" value="ECO:0007669"/>
    <property type="project" value="InterPro"/>
</dbReference>
<sequence length="2105" mass="243282">LNFHRLNDMSAWMKVTVGNFFKKNILLEGKVMEDITVAEACVDEIALEGLDGITLNSLWVRLRTRLGLYLRVDDLVKQYLWNCILQNKELSFYTLPKPRETIDMQCLYIDKLPVNIVKNNDKNLYGSCADFDKRADITRTIRRTKRYQTYDNVIAKYGNSLVVVASQDLRTVAITGQWYSSELFTKELSFALYYPVVERIARSRYFGCVTLGSDSLHKVFKVRSKDVFYTLKRLVALKLVKKWSCELELEDGSNRVCACVCLKRFVAFSKYFPLNRMISYLKSCPQRRATRSQIIEAISVEPFLFDIANLQVHVKVPVVHVGKRARNHQSTEENEMREACYRLNSGVEGCGVDLVEEIDDKLFEMCCEDQDKQDEWMMVENVDSIGEDGEQLMEEAIDEISDLHDENDLIDNVIDDEEEEEEEEECSSDESEDEDDDDYITNTSNYQFKYFQTERDAIIRKLHNAGSDGADHFQLCRQIGIQDKLLRSVMPVLCNEGHARSEFENDGRKRKLRYYTIHSQSQTSHYFQTLFEKTNIDFHSVKLRNSPITDRSCKRLLMILNLLEEKKVLTAQTLTKHIRDTEKEEGYNYEIDKRCSSGLFDLLEELKLIKVYQTLLVRGNKKKPMKFYCHLNVQPDDSDLLASIRKERIQFIGIVKENYPKKNRKRRRSEVSPQKVVPETKIDAKKDEKKNWHTPNKRDKPVPPPPVLPQFKHVTKLKRDVFNYGYQAKCIRLQSVHEFVFYLVHDYRGDTTKGKLYQAEPSCSMDMNHALTAEPTVFLDELSWRRFLPPLPKQNDISPYWLRISDLLSVLPLSIAVQIYSPDKNVQGLMDYLNDPIKRHYLVLDLPEEMRGDLFTSGKLRTALSEVMDKLCFLGLLSQGPRKAQDHSCLLDVFYYVHSGGYLLDTSSSSCGYAVVSLPLTRYMEYRHEFRELTDLHLYWVHLRSIVLSTSLGFKALRNKRQEVKALKTNELLNILPRSTLEDKMPLIKKPVEPRIGSAGFIPQLFLHRHSQWVISTINGCGQDVYDHIEALLKSYTPSIVDSVQFFNRTHDLAYIQLKSCKYFNYQLITAFDVSAFSDKGVVRQRSVKYFSPQSTIRRICFYVSGTRKRNAQKNKFSMGIKRRSVAIRGQRRRIRQMRVDYTKADFSTDEWTLILMIRSLNAFFSPVGKNVGDIETACQLMYHYLPQSQLRQSHQRIRNRIFNIFTKDTTFCSSSQLITNQLDDIEVFRKFKKQYMSFSCKVKKRKAIYKEAFEILQQMFWKPNYSLHGSTFHSNFKNYVAKDVKKRNTGSNIFQSESLKMENVSRCVFANVFLSSLCLPPHSDSMYEQLLNIYRSFPDEAVTDIPSQLRDDDIITVINSKKLRSLNKYKSNPVFAKSISFNLQFSNSFRKLFPSYSISSMLKDSFEMHQQLFTNTEAYHDVMTDSLGHLLAIAGLICQEKIVFDIVKRREQATLTIHDYSPSVGKMPMCISGEHCGDVNDGETTNKKSLKTAKAAQQSLANLLGSDASARSTNRIVLLALRKSPVISLENCDLRSLNTKVQELRLHFDDVYVKWNKSKLSYEQGRWCQYSKRRALENLHKVLPVDEAEFVVANDTAMKLYEKISNLGYSGITLSEAKTLIRECPQNEQALKLLLKQKMIIIAGLNVPRFVSRKCIQPWGVHTFYDSHSTDSEDSFMDTEETSVDSDENDDIRIDLFMMPRLWVMPNGELNWPMLRWCCEVVFLHILRSPGLSEESLMKELMPGFYPCITFEIVLFLIDIGCLTKRFFTVKQKRFTIFDVEIGDSVEVTSLEPTPNGQDILYRVFEKIPLPHCMKQQEPAFNIINFAIMIGIGSSSSTDNSEADLTHQPQLVSAPTAWLRLKSIFLKNEYGFDSYEWKAMKNSTLFTFIIGTMMAGTAEIPLANQRFKEQHSLSLFANKYEAIRAFYFTRFQIGLVSFGSLFIVRRLQSHLLVSFWRSGIRLGLRIGFFTFSYTCTLACLAAYEDRLKGFHFVFSGALAGAVYRINMGLRASFAAGVIGGVLGLCSTAMIVYPALFIFNKSLDEAYKQVREQHFRETLQAIKNKNEISGIQKQFNVSKWEARAILKARQQEQLLADPSLNISKN</sequence>
<proteinExistence type="predicted"/>
<evidence type="ECO:0000313" key="6">
    <source>
        <dbReference type="Proteomes" id="UP000054995"/>
    </source>
</evidence>
<feature type="transmembrane region" description="Helical" evidence="2">
    <location>
        <begin position="1886"/>
        <end position="1904"/>
    </location>
</feature>
<dbReference type="OrthoDB" id="68020at2759"/>
<feature type="non-terminal residue" evidence="5">
    <location>
        <position position="1"/>
    </location>
</feature>
<keyword evidence="2" id="KW-0812">Transmembrane</keyword>
<feature type="domain" description="General transcription factor 3C polypeptide 1 winged-helix" evidence="3">
    <location>
        <begin position="37"/>
        <end position="117"/>
    </location>
</feature>
<dbReference type="Proteomes" id="UP000054995">
    <property type="component" value="Unassembled WGS sequence"/>
</dbReference>
<dbReference type="GO" id="GO:0003677">
    <property type="term" value="F:DNA binding"/>
    <property type="evidence" value="ECO:0007669"/>
    <property type="project" value="InterPro"/>
</dbReference>
<evidence type="ECO:0000256" key="2">
    <source>
        <dbReference type="SAM" id="Phobius"/>
    </source>
</evidence>
<feature type="compositionally biased region" description="Basic and acidic residues" evidence="1">
    <location>
        <begin position="678"/>
        <end position="701"/>
    </location>
</feature>
<dbReference type="InterPro" id="IPR056467">
    <property type="entry name" value="eWH_GTF3C1"/>
</dbReference>
<feature type="region of interest" description="Disordered" evidence="1">
    <location>
        <begin position="662"/>
        <end position="708"/>
    </location>
</feature>
<dbReference type="GO" id="GO:0006384">
    <property type="term" value="P:transcription initiation at RNA polymerase III promoter"/>
    <property type="evidence" value="ECO:0007669"/>
    <property type="project" value="InterPro"/>
</dbReference>
<dbReference type="InterPro" id="IPR035625">
    <property type="entry name" value="Tfc3-like_eWH"/>
</dbReference>
<feature type="transmembrane region" description="Helical" evidence="2">
    <location>
        <begin position="1745"/>
        <end position="1765"/>
    </location>
</feature>
<dbReference type="Pfam" id="PF23704">
    <property type="entry name" value="WHD_GTF3C1_N"/>
    <property type="match status" value="1"/>
</dbReference>
<keyword evidence="2" id="KW-0472">Membrane</keyword>
<protein>
    <submittedName>
        <fullName evidence="5">General transcription factor 3C polypeptide 1</fullName>
    </submittedName>
</protein>
<dbReference type="Pfam" id="PF24101">
    <property type="entry name" value="WHD_GTF3C1"/>
    <property type="match status" value="1"/>
</dbReference>
<feature type="domain" description="GTF3C1 extended winged-helix" evidence="4">
    <location>
        <begin position="548"/>
        <end position="651"/>
    </location>
</feature>
<dbReference type="CDD" id="cd16169">
    <property type="entry name" value="Tau138_eWH"/>
    <property type="match status" value="1"/>
</dbReference>
<evidence type="ECO:0000256" key="1">
    <source>
        <dbReference type="SAM" id="MobiDB-lite"/>
    </source>
</evidence>
<dbReference type="PANTHER" id="PTHR15180">
    <property type="entry name" value="GENERAL TRANSCRIPTION FACTOR 3C POLYPEPTIDE 1"/>
    <property type="match status" value="1"/>
</dbReference>
<evidence type="ECO:0000313" key="5">
    <source>
        <dbReference type="EMBL" id="KRY89430.1"/>
    </source>
</evidence>
<feature type="compositionally biased region" description="Acidic residues" evidence="1">
    <location>
        <begin position="414"/>
        <end position="439"/>
    </location>
</feature>
<feature type="transmembrane region" description="Helical" evidence="2">
    <location>
        <begin position="2014"/>
        <end position="2039"/>
    </location>
</feature>
<gene>
    <name evidence="5" type="primary">Gtf3c1</name>
    <name evidence="5" type="ORF">T4D_15226</name>
</gene>
<organism evidence="5 6">
    <name type="scientific">Trichinella pseudospiralis</name>
    <name type="common">Parasitic roundworm</name>
    <dbReference type="NCBI Taxonomy" id="6337"/>
    <lineage>
        <taxon>Eukaryota</taxon>
        <taxon>Metazoa</taxon>
        <taxon>Ecdysozoa</taxon>
        <taxon>Nematoda</taxon>
        <taxon>Enoplea</taxon>
        <taxon>Dorylaimia</taxon>
        <taxon>Trichinellida</taxon>
        <taxon>Trichinellidae</taxon>
        <taxon>Trichinella</taxon>
    </lineage>
</organism>
<dbReference type="GO" id="GO:0042791">
    <property type="term" value="P:5S class rRNA transcription by RNA polymerase III"/>
    <property type="evidence" value="ECO:0007669"/>
    <property type="project" value="TreeGrafter"/>
</dbReference>
<dbReference type="InterPro" id="IPR044210">
    <property type="entry name" value="Tfc3-like"/>
</dbReference>
<reference evidence="5 6" key="1">
    <citation type="submission" date="2015-01" db="EMBL/GenBank/DDBJ databases">
        <title>Evolution of Trichinella species and genotypes.</title>
        <authorList>
            <person name="Korhonen P.K."/>
            <person name="Edoardo P."/>
            <person name="Giuseppe L.R."/>
            <person name="Gasser R.B."/>
        </authorList>
    </citation>
    <scope>NUCLEOTIDE SEQUENCE [LARGE SCALE GENOMIC DNA]</scope>
    <source>
        <strain evidence="5">ISS470</strain>
    </source>
</reference>
<feature type="non-terminal residue" evidence="5">
    <location>
        <position position="2105"/>
    </location>
</feature>
<dbReference type="EMBL" id="JYDT01000031">
    <property type="protein sequence ID" value="KRY89430.1"/>
    <property type="molecule type" value="Genomic_DNA"/>
</dbReference>
<dbReference type="PANTHER" id="PTHR15180:SF1">
    <property type="entry name" value="GENERAL TRANSCRIPTION FACTOR 3C POLYPEPTIDE 1"/>
    <property type="match status" value="1"/>
</dbReference>
<evidence type="ECO:0000259" key="3">
    <source>
        <dbReference type="Pfam" id="PF23704"/>
    </source>
</evidence>
<keyword evidence="2" id="KW-1133">Transmembrane helix</keyword>
<feature type="transmembrane region" description="Helical" evidence="2">
    <location>
        <begin position="1965"/>
        <end position="1984"/>
    </location>
</feature>
<name>A0A0V1FTQ6_TRIPS</name>
<accession>A0A0V1FTQ6</accession>
<dbReference type="InterPro" id="IPR056428">
    <property type="entry name" value="WH_GTF3C1"/>
</dbReference>
<feature type="transmembrane region" description="Helical" evidence="2">
    <location>
        <begin position="1924"/>
        <end position="1945"/>
    </location>
</feature>
<evidence type="ECO:0000259" key="4">
    <source>
        <dbReference type="Pfam" id="PF24101"/>
    </source>
</evidence>
<keyword evidence="6" id="KW-1185">Reference proteome</keyword>